<comment type="caution">
    <text evidence="2">The sequence shown here is derived from an EMBL/GenBank/DDBJ whole genome shotgun (WGS) entry which is preliminary data.</text>
</comment>
<dbReference type="SUPFAM" id="SSF48452">
    <property type="entry name" value="TPR-like"/>
    <property type="match status" value="1"/>
</dbReference>
<proteinExistence type="predicted"/>
<dbReference type="Proteomes" id="UP001154420">
    <property type="component" value="Unassembled WGS sequence"/>
</dbReference>
<dbReference type="Gene3D" id="1.25.40.10">
    <property type="entry name" value="Tetratricopeptide repeat domain"/>
    <property type="match status" value="1"/>
</dbReference>
<feature type="transmembrane region" description="Helical" evidence="1">
    <location>
        <begin position="12"/>
        <end position="29"/>
    </location>
</feature>
<organism evidence="2 3">
    <name type="scientific">Parablautia muri</name>
    <dbReference type="NCBI Taxonomy" id="2320879"/>
    <lineage>
        <taxon>Bacteria</taxon>
        <taxon>Bacillati</taxon>
        <taxon>Bacillota</taxon>
        <taxon>Clostridia</taxon>
        <taxon>Lachnospirales</taxon>
        <taxon>Lachnospiraceae</taxon>
        <taxon>Parablautia</taxon>
    </lineage>
</organism>
<name>A0A9X5BE90_9FIRM</name>
<reference evidence="2" key="1">
    <citation type="submission" date="2018-09" db="EMBL/GenBank/DDBJ databases">
        <title>Murine metabolic-syndrome-specific gut microbial biobank.</title>
        <authorList>
            <person name="Liu C."/>
        </authorList>
    </citation>
    <scope>NUCLEOTIDE SEQUENCE</scope>
    <source>
        <strain evidence="2">D42-62</strain>
    </source>
</reference>
<dbReference type="EMBL" id="QZDT01000004">
    <property type="protein sequence ID" value="NBJ91852.1"/>
    <property type="molecule type" value="Genomic_DNA"/>
</dbReference>
<evidence type="ECO:0000256" key="1">
    <source>
        <dbReference type="SAM" id="Phobius"/>
    </source>
</evidence>
<keyword evidence="1" id="KW-1133">Transmembrane helix</keyword>
<evidence type="ECO:0000313" key="2">
    <source>
        <dbReference type="EMBL" id="NBJ91852.1"/>
    </source>
</evidence>
<sequence length="213" mass="24654">MFFTLFERILYMKFPFFASFIVFCLWLLYEIKKSRNAQEKSNEMFWQREAEANSTRRKPLDNLDYIQIPFESLPMELLKDDPAIAEYHDALHQLSKSPIVNFTGISNTDLKLMYGAPNITLLSRYDQSYTFLVRTLQNWAQALFEKGYIDEASQVLEFAVETHTDITATYKLLSTIYRQKGQPEKIASLIPIAESLNTSLSGHIVAILKESEA</sequence>
<accession>A0A9X5BE90</accession>
<keyword evidence="1" id="KW-0472">Membrane</keyword>
<dbReference type="AlphaFoldDB" id="A0A9X5BE90"/>
<keyword evidence="1" id="KW-0812">Transmembrane</keyword>
<dbReference type="InterPro" id="IPR011990">
    <property type="entry name" value="TPR-like_helical_dom_sf"/>
</dbReference>
<gene>
    <name evidence="2" type="ORF">D5281_04410</name>
</gene>
<keyword evidence="3" id="KW-1185">Reference proteome</keyword>
<evidence type="ECO:0000313" key="3">
    <source>
        <dbReference type="Proteomes" id="UP001154420"/>
    </source>
</evidence>
<protein>
    <submittedName>
        <fullName evidence="2">Uncharacterized protein</fullName>
    </submittedName>
</protein>